<dbReference type="PANTHER" id="PTHR33164">
    <property type="entry name" value="TRANSCRIPTIONAL REGULATOR, MARR FAMILY"/>
    <property type="match status" value="1"/>
</dbReference>
<dbReference type="EMBL" id="BMLM01000001">
    <property type="protein sequence ID" value="GGN78260.1"/>
    <property type="molecule type" value="Genomic_DNA"/>
</dbReference>
<evidence type="ECO:0000313" key="3">
    <source>
        <dbReference type="Proteomes" id="UP000626982"/>
    </source>
</evidence>
<dbReference type="PROSITE" id="PS50995">
    <property type="entry name" value="HTH_MARR_2"/>
    <property type="match status" value="1"/>
</dbReference>
<keyword evidence="3" id="KW-1185">Reference proteome</keyword>
<proteinExistence type="predicted"/>
<accession>A0ABQ2KDE9</accession>
<feature type="domain" description="HTH marR-type" evidence="1">
    <location>
        <begin position="1"/>
        <end position="145"/>
    </location>
</feature>
<comment type="caution">
    <text evidence="2">The sequence shown here is derived from an EMBL/GenBank/DDBJ whole genome shotgun (WGS) entry which is preliminary data.</text>
</comment>
<dbReference type="Gene3D" id="1.10.10.10">
    <property type="entry name" value="Winged helix-like DNA-binding domain superfamily/Winged helix DNA-binding domain"/>
    <property type="match status" value="1"/>
</dbReference>
<organism evidence="2 3">
    <name type="scientific">Agrococcus terreus</name>
    <dbReference type="NCBI Taxonomy" id="574649"/>
    <lineage>
        <taxon>Bacteria</taxon>
        <taxon>Bacillati</taxon>
        <taxon>Actinomycetota</taxon>
        <taxon>Actinomycetes</taxon>
        <taxon>Micrococcales</taxon>
        <taxon>Microbacteriaceae</taxon>
        <taxon>Agrococcus</taxon>
    </lineage>
</organism>
<reference evidence="3" key="1">
    <citation type="journal article" date="2019" name="Int. J. Syst. Evol. Microbiol.">
        <title>The Global Catalogue of Microorganisms (GCM) 10K type strain sequencing project: providing services to taxonomists for standard genome sequencing and annotation.</title>
        <authorList>
            <consortium name="The Broad Institute Genomics Platform"/>
            <consortium name="The Broad Institute Genome Sequencing Center for Infectious Disease"/>
            <person name="Wu L."/>
            <person name="Ma J."/>
        </authorList>
    </citation>
    <scope>NUCLEOTIDE SEQUENCE [LARGE SCALE GENOMIC DNA]</scope>
    <source>
        <strain evidence="3">CGMCC 1.6960</strain>
    </source>
</reference>
<dbReference type="SMART" id="SM00347">
    <property type="entry name" value="HTH_MARR"/>
    <property type="match status" value="1"/>
</dbReference>
<dbReference type="InterPro" id="IPR036388">
    <property type="entry name" value="WH-like_DNA-bd_sf"/>
</dbReference>
<sequence length="159" mass="17627">MSAPSERLAPRAWRGYFEGSRLLENELERRMKTATGLDLGDFNVLLVLSEAEGCRMRMGDLARQLAFAPGRLTYRIGALERDGLVAREASAADRRGTDAVLTGAGRTRLRTARPVHARHVEELFLGGLDDEALAVLDRVFGPLRSRLLDDCRDAPEPPR</sequence>
<evidence type="ECO:0000259" key="1">
    <source>
        <dbReference type="PROSITE" id="PS50995"/>
    </source>
</evidence>
<dbReference type="Pfam" id="PF12802">
    <property type="entry name" value="MarR_2"/>
    <property type="match status" value="1"/>
</dbReference>
<dbReference type="InterPro" id="IPR000835">
    <property type="entry name" value="HTH_MarR-typ"/>
</dbReference>
<name>A0ABQ2KDE9_9MICO</name>
<dbReference type="Proteomes" id="UP000626982">
    <property type="component" value="Unassembled WGS sequence"/>
</dbReference>
<dbReference type="RefSeq" id="WP_188715456.1">
    <property type="nucleotide sequence ID" value="NZ_BAABBD010000001.1"/>
</dbReference>
<dbReference type="PANTHER" id="PTHR33164:SF99">
    <property type="entry name" value="MARR FAMILY REGULATORY PROTEIN"/>
    <property type="match status" value="1"/>
</dbReference>
<dbReference type="InterPro" id="IPR036390">
    <property type="entry name" value="WH_DNA-bd_sf"/>
</dbReference>
<evidence type="ECO:0000313" key="2">
    <source>
        <dbReference type="EMBL" id="GGN78260.1"/>
    </source>
</evidence>
<dbReference type="SUPFAM" id="SSF46785">
    <property type="entry name" value="Winged helix' DNA-binding domain"/>
    <property type="match status" value="1"/>
</dbReference>
<protein>
    <recommendedName>
        <fullName evidence="1">HTH marR-type domain-containing protein</fullName>
    </recommendedName>
</protein>
<dbReference type="InterPro" id="IPR039422">
    <property type="entry name" value="MarR/SlyA-like"/>
</dbReference>
<gene>
    <name evidence="2" type="ORF">GCM10010968_03820</name>
</gene>